<evidence type="ECO:0000256" key="10">
    <source>
        <dbReference type="ARBA" id="ARBA00023237"/>
    </source>
</evidence>
<dbReference type="Pfam" id="PF07715">
    <property type="entry name" value="Plug"/>
    <property type="match status" value="1"/>
</dbReference>
<protein>
    <submittedName>
        <fullName evidence="16">Iron complex outermembrane receptor protein</fullName>
    </submittedName>
</protein>
<proteinExistence type="inferred from homology"/>
<gene>
    <name evidence="16" type="ORF">ABIE19_001268</name>
</gene>
<evidence type="ECO:0000256" key="5">
    <source>
        <dbReference type="ARBA" id="ARBA00022692"/>
    </source>
</evidence>
<dbReference type="InterPro" id="IPR000531">
    <property type="entry name" value="Beta-barrel_TonB"/>
</dbReference>
<dbReference type="Proteomes" id="UP001549313">
    <property type="component" value="Unassembled WGS sequence"/>
</dbReference>
<name>A0ABV2R9V0_9CAUL</name>
<keyword evidence="9 11" id="KW-0472">Membrane</keyword>
<evidence type="ECO:0000256" key="4">
    <source>
        <dbReference type="ARBA" id="ARBA00022496"/>
    </source>
</evidence>
<keyword evidence="17" id="KW-1185">Reference proteome</keyword>
<keyword evidence="8 12" id="KW-0798">TonB box</keyword>
<feature type="region of interest" description="Disordered" evidence="13">
    <location>
        <begin position="375"/>
        <end position="398"/>
    </location>
</feature>
<keyword evidence="3 11" id="KW-1134">Transmembrane beta strand</keyword>
<evidence type="ECO:0000256" key="7">
    <source>
        <dbReference type="ARBA" id="ARBA00023065"/>
    </source>
</evidence>
<dbReference type="RefSeq" id="WP_354088282.1">
    <property type="nucleotide sequence ID" value="NZ_JBEPTF010000001.1"/>
</dbReference>
<feature type="domain" description="TonB-dependent receptor plug" evidence="15">
    <location>
        <begin position="71"/>
        <end position="183"/>
    </location>
</feature>
<feature type="compositionally biased region" description="Basic and acidic residues" evidence="13">
    <location>
        <begin position="378"/>
        <end position="389"/>
    </location>
</feature>
<dbReference type="Pfam" id="PF00593">
    <property type="entry name" value="TonB_dep_Rec_b-barrel"/>
    <property type="match status" value="1"/>
</dbReference>
<keyword evidence="7" id="KW-0406">Ion transport</keyword>
<evidence type="ECO:0000313" key="16">
    <source>
        <dbReference type="EMBL" id="MET4683359.1"/>
    </source>
</evidence>
<organism evidence="16 17">
    <name type="scientific">Brevundimonas faecalis</name>
    <dbReference type="NCBI Taxonomy" id="947378"/>
    <lineage>
        <taxon>Bacteria</taxon>
        <taxon>Pseudomonadati</taxon>
        <taxon>Pseudomonadota</taxon>
        <taxon>Alphaproteobacteria</taxon>
        <taxon>Caulobacterales</taxon>
        <taxon>Caulobacteraceae</taxon>
        <taxon>Brevundimonas</taxon>
    </lineage>
</organism>
<feature type="domain" description="TonB-dependent receptor-like beta-barrel" evidence="14">
    <location>
        <begin position="338"/>
        <end position="827"/>
    </location>
</feature>
<dbReference type="Gene3D" id="2.40.170.20">
    <property type="entry name" value="TonB-dependent receptor, beta-barrel domain"/>
    <property type="match status" value="1"/>
</dbReference>
<keyword evidence="4" id="KW-0410">Iron transport</keyword>
<evidence type="ECO:0000256" key="2">
    <source>
        <dbReference type="ARBA" id="ARBA00022448"/>
    </source>
</evidence>
<reference evidence="16 17" key="1">
    <citation type="submission" date="2024-06" db="EMBL/GenBank/DDBJ databases">
        <title>Sorghum-associated microbial communities from plants grown in Nebraska, USA.</title>
        <authorList>
            <person name="Schachtman D."/>
        </authorList>
    </citation>
    <scope>NUCLEOTIDE SEQUENCE [LARGE SCALE GENOMIC DNA]</scope>
    <source>
        <strain evidence="16 17">2814</strain>
    </source>
</reference>
<keyword evidence="16" id="KW-0675">Receptor</keyword>
<evidence type="ECO:0000313" key="17">
    <source>
        <dbReference type="Proteomes" id="UP001549313"/>
    </source>
</evidence>
<evidence type="ECO:0000256" key="12">
    <source>
        <dbReference type="RuleBase" id="RU003357"/>
    </source>
</evidence>
<evidence type="ECO:0000256" key="1">
    <source>
        <dbReference type="ARBA" id="ARBA00004571"/>
    </source>
</evidence>
<dbReference type="PANTHER" id="PTHR32552:SF81">
    <property type="entry name" value="TONB-DEPENDENT OUTER MEMBRANE RECEPTOR"/>
    <property type="match status" value="1"/>
</dbReference>
<evidence type="ECO:0000256" key="11">
    <source>
        <dbReference type="PROSITE-ProRule" id="PRU01360"/>
    </source>
</evidence>
<keyword evidence="2 11" id="KW-0813">Transport</keyword>
<dbReference type="EMBL" id="JBEPTF010000001">
    <property type="protein sequence ID" value="MET4683359.1"/>
    <property type="molecule type" value="Genomic_DNA"/>
</dbReference>
<dbReference type="InterPro" id="IPR012910">
    <property type="entry name" value="Plug_dom"/>
</dbReference>
<evidence type="ECO:0000256" key="8">
    <source>
        <dbReference type="ARBA" id="ARBA00023077"/>
    </source>
</evidence>
<evidence type="ECO:0000256" key="13">
    <source>
        <dbReference type="SAM" id="MobiDB-lite"/>
    </source>
</evidence>
<evidence type="ECO:0000259" key="15">
    <source>
        <dbReference type="Pfam" id="PF07715"/>
    </source>
</evidence>
<dbReference type="PROSITE" id="PS52016">
    <property type="entry name" value="TONB_DEPENDENT_REC_3"/>
    <property type="match status" value="1"/>
</dbReference>
<evidence type="ECO:0000256" key="3">
    <source>
        <dbReference type="ARBA" id="ARBA00022452"/>
    </source>
</evidence>
<dbReference type="PANTHER" id="PTHR32552">
    <property type="entry name" value="FERRICHROME IRON RECEPTOR-RELATED"/>
    <property type="match status" value="1"/>
</dbReference>
<evidence type="ECO:0000256" key="6">
    <source>
        <dbReference type="ARBA" id="ARBA00023004"/>
    </source>
</evidence>
<keyword evidence="6" id="KW-0408">Iron</keyword>
<comment type="caution">
    <text evidence="16">The sequence shown here is derived from an EMBL/GenBank/DDBJ whole genome shotgun (WGS) entry which is preliminary data.</text>
</comment>
<dbReference type="InterPro" id="IPR036942">
    <property type="entry name" value="Beta-barrel_TonB_sf"/>
</dbReference>
<keyword evidence="5 11" id="KW-0812">Transmembrane</keyword>
<comment type="subcellular location">
    <subcellularLocation>
        <location evidence="1 11">Cell outer membrane</location>
        <topology evidence="1 11">Multi-pass membrane protein</topology>
    </subcellularLocation>
</comment>
<dbReference type="InterPro" id="IPR039426">
    <property type="entry name" value="TonB-dep_rcpt-like"/>
</dbReference>
<keyword evidence="10 11" id="KW-0998">Cell outer membrane</keyword>
<dbReference type="SUPFAM" id="SSF56935">
    <property type="entry name" value="Porins"/>
    <property type="match status" value="1"/>
</dbReference>
<evidence type="ECO:0000256" key="9">
    <source>
        <dbReference type="ARBA" id="ARBA00023136"/>
    </source>
</evidence>
<evidence type="ECO:0000259" key="14">
    <source>
        <dbReference type="Pfam" id="PF00593"/>
    </source>
</evidence>
<comment type="similarity">
    <text evidence="11 12">Belongs to the TonB-dependent receptor family.</text>
</comment>
<sequence length="877" mass="94793">MAEFDNGMPRLGRDENRKGRLIATTALTAATLLAVSTFATPALAQQARPGADEPSVLDDVIVTARKREERLQDVPQSIQAFSSEQIERMNLTDMDDVASLSPSIIFDKSANPEASTIAIRGLSPTRGRGNAAILVDGIDVTGAALGSAGGGMLISTRLLDVARIEVVRGPQSVEYGRSAFAGALQYVTKDPSAEPEASAGVELGSHGRYDARFAISGPIIPDVLGFRATANRWHEDGYYRERARDTLLGGGEGVGVSGSLLYTPTSALSFKARVEYFDDKYAPEAQFLIRSNSGVLNEKNNAALAAAYAAGVIGAGGYAIYAGEIPDAGVLGRPRHSPDPITNQPFRGGDRQVFRASLVSAYEADFGRFTSWTGYTHGDGRNRQDHDQDAILSGPEGNRVDIASRSNINDSTSTVEQFSQELRFASSWDFPVQMTFGGLYWKENADRMSRVVTLSCPAAAPCPQGVAERMRAVNITVDPTIRDTEHWSVYGGLEWAVSDTLKVSAEGRFSKEEESVTGSNCGLGVNRYGVRCGDPYARSPAVPPVFGPTSVLSDGVTMASVFAVPVTIETSDEFFTPRFTFEWKPRRDALLYVTAAKGVKPGGTSTLAAGAWMDSDLDGDTDELSYGKETLWSYEVGAKLDWFDGAVRTNIAVFHQDYTDKQVVSTSSTPSGYPIAIIENAGAAIVRGVEFEGQWAVTSNLRLGVGYTYLDTEYTDFYIYTDTRSGIINGKMCEPAVVGGKKLCGVDLSGSELEKAPKHSLVGSFNYTAPVPGMSGLEWLIEGDATYQSERLVDQSNDRMLKAYSLANIRFGVTADRWDLIGYVDNIFDDDTVRSADVKTGDVDRVLFTPQLTTSTQAVLATLPDPRRFGVRFNVRF</sequence>
<accession>A0ABV2R9V0</accession>